<evidence type="ECO:0000313" key="3">
    <source>
        <dbReference type="Proteomes" id="UP000008370"/>
    </source>
</evidence>
<sequence>MRAASEAGENSAEAGVAATPEGDIALPVTVTTTSPTITTADKQPNGDNGTKGNGTAVATVTVEATITAAATVMMAEAVTVAATVTVVETVITKITRKSYCRDAWMADNPEQGLADFDIYWKGLTQADKKKFNNLAFKALGRATQEQTT</sequence>
<protein>
    <submittedName>
        <fullName evidence="2">Uncharacterized protein</fullName>
    </submittedName>
</protein>
<feature type="non-terminal residue" evidence="2">
    <location>
        <position position="1"/>
    </location>
</feature>
<dbReference type="InParanoid" id="K5VZ46"/>
<dbReference type="GeneID" id="18912690"/>
<name>K5VZ46_PHACS</name>
<keyword evidence="3" id="KW-1185">Reference proteome</keyword>
<dbReference type="Proteomes" id="UP000008370">
    <property type="component" value="Unassembled WGS sequence"/>
</dbReference>
<dbReference type="HOGENOM" id="CLU_1759462_0_0_1"/>
<feature type="region of interest" description="Disordered" evidence="1">
    <location>
        <begin position="1"/>
        <end position="24"/>
    </location>
</feature>
<dbReference type="EMBL" id="JH930471">
    <property type="protein sequence ID" value="EKM56828.1"/>
    <property type="molecule type" value="Genomic_DNA"/>
</dbReference>
<accession>K5VZ46</accession>
<dbReference type="KEGG" id="pco:PHACADRAFT_208008"/>
<dbReference type="AlphaFoldDB" id="K5VZ46"/>
<organism evidence="2 3">
    <name type="scientific">Phanerochaete carnosa (strain HHB-10118-sp)</name>
    <name type="common">White-rot fungus</name>
    <name type="synonym">Peniophora carnosa</name>
    <dbReference type="NCBI Taxonomy" id="650164"/>
    <lineage>
        <taxon>Eukaryota</taxon>
        <taxon>Fungi</taxon>
        <taxon>Dikarya</taxon>
        <taxon>Basidiomycota</taxon>
        <taxon>Agaricomycotina</taxon>
        <taxon>Agaricomycetes</taxon>
        <taxon>Polyporales</taxon>
        <taxon>Phanerochaetaceae</taxon>
        <taxon>Phanerochaete</taxon>
    </lineage>
</organism>
<proteinExistence type="predicted"/>
<evidence type="ECO:0000313" key="2">
    <source>
        <dbReference type="EMBL" id="EKM56828.1"/>
    </source>
</evidence>
<feature type="compositionally biased region" description="Polar residues" evidence="1">
    <location>
        <begin position="40"/>
        <end position="50"/>
    </location>
</feature>
<dbReference type="RefSeq" id="XP_007394660.1">
    <property type="nucleotide sequence ID" value="XM_007394598.1"/>
</dbReference>
<feature type="region of interest" description="Disordered" evidence="1">
    <location>
        <begin position="35"/>
        <end position="54"/>
    </location>
</feature>
<evidence type="ECO:0000256" key="1">
    <source>
        <dbReference type="SAM" id="MobiDB-lite"/>
    </source>
</evidence>
<feature type="compositionally biased region" description="Low complexity" evidence="1">
    <location>
        <begin position="1"/>
        <end position="18"/>
    </location>
</feature>
<reference evidence="2 3" key="1">
    <citation type="journal article" date="2012" name="BMC Genomics">
        <title>Comparative genomics of the white-rot fungi, Phanerochaete carnosa and P. chrysosporium, to elucidate the genetic basis of the distinct wood types they colonize.</title>
        <authorList>
            <person name="Suzuki H."/>
            <person name="MacDonald J."/>
            <person name="Syed K."/>
            <person name="Salamov A."/>
            <person name="Hori C."/>
            <person name="Aerts A."/>
            <person name="Henrissat B."/>
            <person name="Wiebenga A."/>
            <person name="vanKuyk P.A."/>
            <person name="Barry K."/>
            <person name="Lindquist E."/>
            <person name="LaButti K."/>
            <person name="Lapidus A."/>
            <person name="Lucas S."/>
            <person name="Coutinho P."/>
            <person name="Gong Y."/>
            <person name="Samejima M."/>
            <person name="Mahadevan R."/>
            <person name="Abou-Zaid M."/>
            <person name="de Vries R.P."/>
            <person name="Igarashi K."/>
            <person name="Yadav J.S."/>
            <person name="Grigoriev I.V."/>
            <person name="Master E.R."/>
        </authorList>
    </citation>
    <scope>NUCLEOTIDE SEQUENCE [LARGE SCALE GENOMIC DNA]</scope>
    <source>
        <strain evidence="2 3">HHB-10118-sp</strain>
    </source>
</reference>
<gene>
    <name evidence="2" type="ORF">PHACADRAFT_208008</name>
</gene>